<dbReference type="PRINTS" id="PR00259">
    <property type="entry name" value="TMFOUR"/>
</dbReference>
<dbReference type="Proteomes" id="UP000504608">
    <property type="component" value="Unplaced"/>
</dbReference>
<evidence type="ECO:0000256" key="2">
    <source>
        <dbReference type="ARBA" id="ARBA00006840"/>
    </source>
</evidence>
<protein>
    <submittedName>
        <fullName evidence="8">Tetraspanin-2-like isoform X2</fullName>
    </submittedName>
</protein>
<name>A0A6J1IC23_CUCMA</name>
<evidence type="ECO:0000313" key="7">
    <source>
        <dbReference type="Proteomes" id="UP000504608"/>
    </source>
</evidence>
<evidence type="ECO:0000256" key="1">
    <source>
        <dbReference type="ARBA" id="ARBA00004141"/>
    </source>
</evidence>
<reference evidence="8" key="1">
    <citation type="submission" date="2025-08" db="UniProtKB">
        <authorList>
            <consortium name="RefSeq"/>
        </authorList>
    </citation>
    <scope>IDENTIFICATION</scope>
    <source>
        <tissue evidence="8">Young leaves</tissue>
    </source>
</reference>
<keyword evidence="4 6" id="KW-1133">Transmembrane helix</keyword>
<keyword evidence="3 6" id="KW-0812">Transmembrane</keyword>
<comment type="similarity">
    <text evidence="2">Belongs to the tetraspanin (TM4SF) family.</text>
</comment>
<dbReference type="GO" id="GO:0016020">
    <property type="term" value="C:membrane"/>
    <property type="evidence" value="ECO:0007669"/>
    <property type="project" value="UniProtKB-SubCell"/>
</dbReference>
<dbReference type="InterPro" id="IPR044991">
    <property type="entry name" value="TET_plant"/>
</dbReference>
<dbReference type="Pfam" id="PF00335">
    <property type="entry name" value="Tetraspanin"/>
    <property type="match status" value="1"/>
</dbReference>
<dbReference type="RefSeq" id="XP_022973715.1">
    <property type="nucleotide sequence ID" value="XM_023117947.1"/>
</dbReference>
<dbReference type="AlphaFoldDB" id="A0A6J1IC23"/>
<feature type="transmembrane region" description="Helical" evidence="6">
    <location>
        <begin position="43"/>
        <end position="64"/>
    </location>
</feature>
<keyword evidence="5 6" id="KW-0472">Membrane</keyword>
<comment type="subcellular location">
    <subcellularLocation>
        <location evidence="1">Membrane</location>
        <topology evidence="1">Multi-pass membrane protein</topology>
    </subcellularLocation>
</comment>
<evidence type="ECO:0000256" key="5">
    <source>
        <dbReference type="ARBA" id="ARBA00023136"/>
    </source>
</evidence>
<proteinExistence type="inferred from homology"/>
<evidence type="ECO:0000313" key="8">
    <source>
        <dbReference type="RefSeq" id="XP_022973715.1"/>
    </source>
</evidence>
<dbReference type="GO" id="GO:0009734">
    <property type="term" value="P:auxin-activated signaling pathway"/>
    <property type="evidence" value="ECO:0007669"/>
    <property type="project" value="InterPro"/>
</dbReference>
<sequence length="228" mass="25638">MAVSNRITAILNFLIFLSSIPVIAAGIWLASKPDNECVQLLRWPVVVLGGLLLLVSLIGFVGAYCNRPGFLAVYLFCMALLILLLLILLVIAFTVTRPDGSHPVAGSQFQEYRLDGYSSWLRNHVTSSGSWQNVRTCLAVSDVCPKLDRQFSSAHQFFAADISPLQNWFHGICEGDMEMETPRHRKKKEFGMKMKMEMKMEMKKVRSNLGSGIRNRNGTMLFKESHPI</sequence>
<evidence type="ECO:0000256" key="3">
    <source>
        <dbReference type="ARBA" id="ARBA00022692"/>
    </source>
</evidence>
<dbReference type="InterPro" id="IPR018499">
    <property type="entry name" value="Tetraspanin/Peripherin"/>
</dbReference>
<organism evidence="7 8">
    <name type="scientific">Cucurbita maxima</name>
    <name type="common">Pumpkin</name>
    <name type="synonym">Winter squash</name>
    <dbReference type="NCBI Taxonomy" id="3661"/>
    <lineage>
        <taxon>Eukaryota</taxon>
        <taxon>Viridiplantae</taxon>
        <taxon>Streptophyta</taxon>
        <taxon>Embryophyta</taxon>
        <taxon>Tracheophyta</taxon>
        <taxon>Spermatophyta</taxon>
        <taxon>Magnoliopsida</taxon>
        <taxon>eudicotyledons</taxon>
        <taxon>Gunneridae</taxon>
        <taxon>Pentapetalae</taxon>
        <taxon>rosids</taxon>
        <taxon>fabids</taxon>
        <taxon>Cucurbitales</taxon>
        <taxon>Cucurbitaceae</taxon>
        <taxon>Cucurbiteae</taxon>
        <taxon>Cucurbita</taxon>
    </lineage>
</organism>
<accession>A0A6J1IC23</accession>
<dbReference type="GeneID" id="111472286"/>
<evidence type="ECO:0000256" key="6">
    <source>
        <dbReference type="SAM" id="Phobius"/>
    </source>
</evidence>
<feature type="transmembrane region" description="Helical" evidence="6">
    <location>
        <begin position="71"/>
        <end position="93"/>
    </location>
</feature>
<evidence type="ECO:0000256" key="4">
    <source>
        <dbReference type="ARBA" id="ARBA00022989"/>
    </source>
</evidence>
<feature type="transmembrane region" description="Helical" evidence="6">
    <location>
        <begin position="7"/>
        <end position="31"/>
    </location>
</feature>
<gene>
    <name evidence="8" type="primary">LOC111472286</name>
</gene>
<keyword evidence="7" id="KW-1185">Reference proteome</keyword>
<dbReference type="PANTHER" id="PTHR32191">
    <property type="entry name" value="TETRASPANIN-8-RELATED"/>
    <property type="match status" value="1"/>
</dbReference>